<protein>
    <submittedName>
        <fullName evidence="1">Uncharacterized protein</fullName>
    </submittedName>
</protein>
<dbReference type="AlphaFoldDB" id="A0A1C7M894"/>
<gene>
    <name evidence="1" type="ORF">A0H81_06691</name>
</gene>
<dbReference type="EMBL" id="LUGG01000007">
    <property type="protein sequence ID" value="OBZ73135.1"/>
    <property type="molecule type" value="Genomic_DNA"/>
</dbReference>
<keyword evidence="2" id="KW-1185">Reference proteome</keyword>
<reference evidence="1 2" key="1">
    <citation type="submission" date="2016-03" db="EMBL/GenBank/DDBJ databases">
        <title>Whole genome sequencing of Grifola frondosa 9006-11.</title>
        <authorList>
            <person name="Min B."/>
            <person name="Park H."/>
            <person name="Kim J.-G."/>
            <person name="Cho H."/>
            <person name="Oh Y.-L."/>
            <person name="Kong W.-S."/>
            <person name="Choi I.-G."/>
        </authorList>
    </citation>
    <scope>NUCLEOTIDE SEQUENCE [LARGE SCALE GENOMIC DNA]</scope>
    <source>
        <strain evidence="1 2">9006-11</strain>
    </source>
</reference>
<evidence type="ECO:0000313" key="1">
    <source>
        <dbReference type="EMBL" id="OBZ73135.1"/>
    </source>
</evidence>
<name>A0A1C7M894_GRIFR</name>
<organism evidence="1 2">
    <name type="scientific">Grifola frondosa</name>
    <name type="common">Maitake</name>
    <name type="synonym">Polyporus frondosus</name>
    <dbReference type="NCBI Taxonomy" id="5627"/>
    <lineage>
        <taxon>Eukaryota</taxon>
        <taxon>Fungi</taxon>
        <taxon>Dikarya</taxon>
        <taxon>Basidiomycota</taxon>
        <taxon>Agaricomycotina</taxon>
        <taxon>Agaricomycetes</taxon>
        <taxon>Polyporales</taxon>
        <taxon>Grifolaceae</taxon>
        <taxon>Grifola</taxon>
    </lineage>
</organism>
<proteinExistence type="predicted"/>
<comment type="caution">
    <text evidence="1">The sequence shown here is derived from an EMBL/GenBank/DDBJ whole genome shotgun (WGS) entry which is preliminary data.</text>
</comment>
<dbReference type="STRING" id="5627.A0A1C7M894"/>
<dbReference type="OrthoDB" id="3239051at2759"/>
<accession>A0A1C7M894</accession>
<evidence type="ECO:0000313" key="2">
    <source>
        <dbReference type="Proteomes" id="UP000092993"/>
    </source>
</evidence>
<sequence length="220" mass="24978">MPTFKTKPDQNGIYRVKVVDQDLYWEFQPANYSKAFSPYVISRLADGFVQWKFISCGTDTWKISSFYDGKGLTIYKSAETYWGYGYAVGADQTSDTWQVKEKTVDFKTFSKINMTGNANVLDSDPAADGCVSYGDIFPYLALPDDAYVRFDRFISITITASVKDSAGSSNSWNPADCSIRREAVLGHCKRQTLEDKLFPEIKEHHQSLFELNECEIVLPR</sequence>
<dbReference type="Proteomes" id="UP000092993">
    <property type="component" value="Unassembled WGS sequence"/>
</dbReference>